<dbReference type="AlphaFoldDB" id="G2KQR6"/>
<proteinExistence type="predicted"/>
<dbReference type="HOGENOM" id="CLU_3254017_0_0_5"/>
<keyword evidence="2" id="KW-1185">Reference proteome</keyword>
<accession>G2KQR6</accession>
<evidence type="ECO:0000313" key="1">
    <source>
        <dbReference type="EMBL" id="AEP09994.1"/>
    </source>
</evidence>
<dbReference type="Proteomes" id="UP000009286">
    <property type="component" value="Chromosome"/>
</dbReference>
<name>G2KQR6_MICAA</name>
<evidence type="ECO:0000313" key="2">
    <source>
        <dbReference type="Proteomes" id="UP000009286"/>
    </source>
</evidence>
<sequence>MAPWLGSKGPGFDPGRLKAIILFQRIDSIVIPRRGKKKAATR</sequence>
<dbReference type="EMBL" id="CP002382">
    <property type="protein sequence ID" value="AEP09994.1"/>
    <property type="molecule type" value="Genomic_DNA"/>
</dbReference>
<gene>
    <name evidence="1" type="ordered locus">MICA_1681</name>
</gene>
<organism evidence="1 2">
    <name type="scientific">Micavibrio aeruginosavorus (strain ARL-13)</name>
    <dbReference type="NCBI Taxonomy" id="856793"/>
    <lineage>
        <taxon>Bacteria</taxon>
        <taxon>Pseudomonadati</taxon>
        <taxon>Bdellovibrionota</taxon>
        <taxon>Bdellovibrionia</taxon>
        <taxon>Bdellovibrionales</taxon>
        <taxon>Pseudobdellovibrionaceae</taxon>
        <taxon>Micavibrio</taxon>
    </lineage>
</organism>
<protein>
    <submittedName>
        <fullName evidence="1">Uncharacterized protein</fullName>
    </submittedName>
</protein>
<reference evidence="1 2" key="1">
    <citation type="journal article" date="2011" name="BMC Genomics">
        <title>Genomic insights into an obligate epibiotic bacterial predator: Micavibrio aeruginosavorus ARL-13.</title>
        <authorList>
            <person name="Wang Z."/>
            <person name="Kadouri D."/>
            <person name="Wu M."/>
        </authorList>
    </citation>
    <scope>NUCLEOTIDE SEQUENCE [LARGE SCALE GENOMIC DNA]</scope>
    <source>
        <strain evidence="1 2">ARL-13</strain>
    </source>
</reference>
<dbReference type="KEGG" id="mai:MICA_1681"/>